<name>A0A401YXI0_9ACTN</name>
<dbReference type="InterPro" id="IPR035069">
    <property type="entry name" value="TTHA1013/TTHA0281-like"/>
</dbReference>
<dbReference type="Proteomes" id="UP000286931">
    <property type="component" value="Unassembled WGS sequence"/>
</dbReference>
<dbReference type="EMBL" id="BIFH01000031">
    <property type="protein sequence ID" value="GCD99225.1"/>
    <property type="molecule type" value="Genomic_DNA"/>
</dbReference>
<gene>
    <name evidence="1" type="ORF">EHYA_06939</name>
</gene>
<evidence type="ECO:0000313" key="2">
    <source>
        <dbReference type="Proteomes" id="UP000286931"/>
    </source>
</evidence>
<proteinExistence type="predicted"/>
<dbReference type="OrthoDB" id="3431131at2"/>
<comment type="caution">
    <text evidence="1">The sequence shown here is derived from an EMBL/GenBank/DDBJ whole genome shotgun (WGS) entry which is preliminary data.</text>
</comment>
<organism evidence="1 2">
    <name type="scientific">Embleya hyalina</name>
    <dbReference type="NCBI Taxonomy" id="516124"/>
    <lineage>
        <taxon>Bacteria</taxon>
        <taxon>Bacillati</taxon>
        <taxon>Actinomycetota</taxon>
        <taxon>Actinomycetes</taxon>
        <taxon>Kitasatosporales</taxon>
        <taxon>Streptomycetaceae</taxon>
        <taxon>Embleya</taxon>
    </lineage>
</organism>
<protein>
    <submittedName>
        <fullName evidence="1">Uncharacterized protein</fullName>
    </submittedName>
</protein>
<dbReference type="RefSeq" id="WP_126641037.1">
    <property type="nucleotide sequence ID" value="NZ_BIFH01000031.1"/>
</dbReference>
<evidence type="ECO:0000313" key="1">
    <source>
        <dbReference type="EMBL" id="GCD99225.1"/>
    </source>
</evidence>
<accession>A0A401YXI0</accession>
<keyword evidence="2" id="KW-1185">Reference proteome</keyword>
<sequence>MSIDTLFDQPDIDPELETREWKPVPSYPATVTRTASGWTATIADLPDGRAAVAQGRTWKEAEHNAFECVAELLGPDAEIFTIVANPADPDAATVVNALFDARLALAHAEQAVRDAARHAARTLTDQGWNTRDAGAVLRLSHQRISQLAPRTPRSA</sequence>
<dbReference type="AlphaFoldDB" id="A0A401YXI0"/>
<reference evidence="1 2" key="1">
    <citation type="submission" date="2018-12" db="EMBL/GenBank/DDBJ databases">
        <title>Draft genome sequence of Embleya hyalina NBRC 13850T.</title>
        <authorList>
            <person name="Komaki H."/>
            <person name="Hosoyama A."/>
            <person name="Kimura A."/>
            <person name="Ichikawa N."/>
            <person name="Tamura T."/>
        </authorList>
    </citation>
    <scope>NUCLEOTIDE SEQUENCE [LARGE SCALE GENOMIC DNA]</scope>
    <source>
        <strain evidence="1 2">NBRC 13850</strain>
    </source>
</reference>
<dbReference type="SUPFAM" id="SSF143100">
    <property type="entry name" value="TTHA1013/TTHA0281-like"/>
    <property type="match status" value="1"/>
</dbReference>